<keyword evidence="3" id="KW-1003">Cell membrane</keyword>
<feature type="transmembrane region" description="Helical" evidence="9">
    <location>
        <begin position="96"/>
        <end position="117"/>
    </location>
</feature>
<evidence type="ECO:0000256" key="9">
    <source>
        <dbReference type="SAM" id="Phobius"/>
    </source>
</evidence>
<evidence type="ECO:0000313" key="11">
    <source>
        <dbReference type="Proteomes" id="UP000044377"/>
    </source>
</evidence>
<organism evidence="10 11">
    <name type="scientific">Brenneria goodwinii</name>
    <dbReference type="NCBI Taxonomy" id="1109412"/>
    <lineage>
        <taxon>Bacteria</taxon>
        <taxon>Pseudomonadati</taxon>
        <taxon>Pseudomonadota</taxon>
        <taxon>Gammaproteobacteria</taxon>
        <taxon>Enterobacterales</taxon>
        <taxon>Pectobacteriaceae</taxon>
        <taxon>Brenneria</taxon>
    </lineage>
</organism>
<dbReference type="CDD" id="cd06582">
    <property type="entry name" value="TM_PBP1_LivH_like"/>
    <property type="match status" value="1"/>
</dbReference>
<dbReference type="EMBL" id="CGIG01000001">
    <property type="protein sequence ID" value="CPR14154.1"/>
    <property type="molecule type" value="Genomic_DNA"/>
</dbReference>
<evidence type="ECO:0000256" key="6">
    <source>
        <dbReference type="ARBA" id="ARBA00022989"/>
    </source>
</evidence>
<dbReference type="GO" id="GO:0022857">
    <property type="term" value="F:transmembrane transporter activity"/>
    <property type="evidence" value="ECO:0007669"/>
    <property type="project" value="InterPro"/>
</dbReference>
<evidence type="ECO:0000256" key="3">
    <source>
        <dbReference type="ARBA" id="ARBA00022475"/>
    </source>
</evidence>
<keyword evidence="7 9" id="KW-0472">Membrane</keyword>
<keyword evidence="5" id="KW-0029">Amino-acid transport</keyword>
<dbReference type="PANTHER" id="PTHR11795:SF449">
    <property type="entry name" value="BRANCHED-CHAIN AMINO ACID TRANSPORT PERMEASE PROTEIN LIVH-RELATED"/>
    <property type="match status" value="1"/>
</dbReference>
<keyword evidence="4 9" id="KW-0812">Transmembrane</keyword>
<dbReference type="AlphaFoldDB" id="A0A0G4JQF8"/>
<evidence type="ECO:0000256" key="8">
    <source>
        <dbReference type="ARBA" id="ARBA00037998"/>
    </source>
</evidence>
<protein>
    <submittedName>
        <fullName evidence="10">High-affinity branched-chain amino acid transport system permease protein LivH (TC 3.A.1.4.1)</fullName>
    </submittedName>
</protein>
<comment type="subcellular location">
    <subcellularLocation>
        <location evidence="1">Cell inner membrane</location>
        <topology evidence="1">Multi-pass membrane protein</topology>
    </subcellularLocation>
</comment>
<dbReference type="RefSeq" id="WP_048636022.1">
    <property type="nucleotide sequence ID" value="NZ_CGIG01000001.1"/>
</dbReference>
<keyword evidence="6 9" id="KW-1133">Transmembrane helix</keyword>
<reference evidence="11" key="1">
    <citation type="submission" date="2015-01" db="EMBL/GenBank/DDBJ databases">
        <authorList>
            <person name="Paterson Steve"/>
        </authorList>
    </citation>
    <scope>NUCLEOTIDE SEQUENCE [LARGE SCALE GENOMIC DNA]</scope>
    <source>
        <strain evidence="11">OBR1</strain>
    </source>
</reference>
<dbReference type="Pfam" id="PF02653">
    <property type="entry name" value="BPD_transp_2"/>
    <property type="match status" value="1"/>
</dbReference>
<feature type="transmembrane region" description="Helical" evidence="9">
    <location>
        <begin position="137"/>
        <end position="156"/>
    </location>
</feature>
<dbReference type="GO" id="GO:0006865">
    <property type="term" value="P:amino acid transport"/>
    <property type="evidence" value="ECO:0007669"/>
    <property type="project" value="UniProtKB-KW"/>
</dbReference>
<proteinExistence type="inferred from homology"/>
<keyword evidence="2" id="KW-0813">Transport</keyword>
<feature type="transmembrane region" description="Helical" evidence="9">
    <location>
        <begin position="263"/>
        <end position="284"/>
    </location>
</feature>
<evidence type="ECO:0000256" key="4">
    <source>
        <dbReference type="ARBA" id="ARBA00022692"/>
    </source>
</evidence>
<dbReference type="STRING" id="1109412.BN1221_00561"/>
<feature type="transmembrane region" description="Helical" evidence="9">
    <location>
        <begin position="49"/>
        <end position="75"/>
    </location>
</feature>
<dbReference type="Proteomes" id="UP000044377">
    <property type="component" value="Unassembled WGS sequence"/>
</dbReference>
<accession>A0A0G4JQF8</accession>
<evidence type="ECO:0000256" key="2">
    <source>
        <dbReference type="ARBA" id="ARBA00022448"/>
    </source>
</evidence>
<comment type="similarity">
    <text evidence="8">Belongs to the binding-protein-dependent transport system permease family. LivHM subfamily.</text>
</comment>
<dbReference type="InterPro" id="IPR001851">
    <property type="entry name" value="ABC_transp_permease"/>
</dbReference>
<evidence type="ECO:0000256" key="5">
    <source>
        <dbReference type="ARBA" id="ARBA00022970"/>
    </source>
</evidence>
<name>A0A0G4JQF8_9GAMM</name>
<evidence type="ECO:0000256" key="7">
    <source>
        <dbReference type="ARBA" id="ARBA00023136"/>
    </source>
</evidence>
<evidence type="ECO:0000313" key="10">
    <source>
        <dbReference type="EMBL" id="CPR14154.1"/>
    </source>
</evidence>
<sequence length="297" mass="31408">MFQFILDTLLRTADLSLIAVGLSLVYGLVRFANVAHVQYAMVGSFMTFALLQLGFPFLLAILAASVLCGIMATLLHHWVFRRLAQAGPANAMIGSLALSMILIALILGIVGSSPQGYNLPLSPMLSLAGSHVSRNQLWSVAVTFLLLIGFCALLFYSSLGRSIRALASNRDLAAASGLNADALVHIVNFIAGTLAGLGGSMLAMNASAYFNQGNDLLLPVLAAAILGGLGNPMGAVLGALLIAATETLVTNLDFGWLFGSELVFIPVTYINAASFLILLLALLLRPYGLFNREVRRV</sequence>
<evidence type="ECO:0000256" key="1">
    <source>
        <dbReference type="ARBA" id="ARBA00004429"/>
    </source>
</evidence>
<dbReference type="InterPro" id="IPR052157">
    <property type="entry name" value="BCAA_transport_permease"/>
</dbReference>
<feature type="transmembrane region" description="Helical" evidence="9">
    <location>
        <begin position="216"/>
        <end position="243"/>
    </location>
</feature>
<feature type="transmembrane region" description="Helical" evidence="9">
    <location>
        <begin position="12"/>
        <end position="29"/>
    </location>
</feature>
<dbReference type="GO" id="GO:0005886">
    <property type="term" value="C:plasma membrane"/>
    <property type="evidence" value="ECO:0007669"/>
    <property type="project" value="UniProtKB-SubCell"/>
</dbReference>
<dbReference type="OrthoDB" id="9807115at2"/>
<gene>
    <name evidence="10" type="ORF">BN1221_00561</name>
</gene>
<keyword evidence="11" id="KW-1185">Reference proteome</keyword>
<dbReference type="PANTHER" id="PTHR11795">
    <property type="entry name" value="BRANCHED-CHAIN AMINO ACID TRANSPORT SYSTEM PERMEASE PROTEIN LIVH"/>
    <property type="match status" value="1"/>
</dbReference>